<evidence type="ECO:0000256" key="4">
    <source>
        <dbReference type="ARBA" id="ARBA00023163"/>
    </source>
</evidence>
<dbReference type="EMBL" id="JBHLYQ010000004">
    <property type="protein sequence ID" value="MFC0080751.1"/>
    <property type="molecule type" value="Genomic_DNA"/>
</dbReference>
<dbReference type="PANTHER" id="PTHR48111:SF4">
    <property type="entry name" value="DNA-BINDING DUAL TRANSCRIPTIONAL REGULATOR OMPR"/>
    <property type="match status" value="1"/>
</dbReference>
<dbReference type="PANTHER" id="PTHR48111">
    <property type="entry name" value="REGULATOR OF RPOS"/>
    <property type="match status" value="1"/>
</dbReference>
<evidence type="ECO:0000259" key="7">
    <source>
        <dbReference type="PROSITE" id="PS50110"/>
    </source>
</evidence>
<evidence type="ECO:0000256" key="1">
    <source>
        <dbReference type="ARBA" id="ARBA00022553"/>
    </source>
</evidence>
<feature type="domain" description="OmpR/PhoB-type" evidence="8">
    <location>
        <begin position="157"/>
        <end position="256"/>
    </location>
</feature>
<keyword evidence="1 5" id="KW-0597">Phosphoprotein</keyword>
<evidence type="ECO:0000256" key="5">
    <source>
        <dbReference type="PROSITE-ProRule" id="PRU00169"/>
    </source>
</evidence>
<dbReference type="Proteomes" id="UP001589788">
    <property type="component" value="Unassembled WGS sequence"/>
</dbReference>
<dbReference type="InterPro" id="IPR001867">
    <property type="entry name" value="OmpR/PhoB-type_DNA-bd"/>
</dbReference>
<reference evidence="9 10" key="1">
    <citation type="submission" date="2024-09" db="EMBL/GenBank/DDBJ databases">
        <authorList>
            <person name="Sun Q."/>
            <person name="Mori K."/>
        </authorList>
    </citation>
    <scope>NUCLEOTIDE SEQUENCE [LARGE SCALE GENOMIC DNA]</scope>
    <source>
        <strain evidence="9 10">JCM 15389</strain>
    </source>
</reference>
<dbReference type="Gene3D" id="1.10.10.10">
    <property type="entry name" value="Winged helix-like DNA-binding domain superfamily/Winged helix DNA-binding domain"/>
    <property type="match status" value="1"/>
</dbReference>
<evidence type="ECO:0000259" key="8">
    <source>
        <dbReference type="PROSITE" id="PS51755"/>
    </source>
</evidence>
<feature type="DNA-binding region" description="OmpR/PhoB-type" evidence="6">
    <location>
        <begin position="157"/>
        <end position="256"/>
    </location>
</feature>
<gene>
    <name evidence="9" type="ORF">ACFFRE_01085</name>
</gene>
<dbReference type="Pfam" id="PF00486">
    <property type="entry name" value="Trans_reg_C"/>
    <property type="match status" value="1"/>
</dbReference>
<dbReference type="SMART" id="SM00862">
    <property type="entry name" value="Trans_reg_C"/>
    <property type="match status" value="1"/>
</dbReference>
<dbReference type="Gene3D" id="3.40.50.2300">
    <property type="match status" value="1"/>
</dbReference>
<feature type="domain" description="Response regulatory" evidence="7">
    <location>
        <begin position="11"/>
        <end position="123"/>
    </location>
</feature>
<dbReference type="CDD" id="cd00383">
    <property type="entry name" value="trans_reg_C"/>
    <property type="match status" value="1"/>
</dbReference>
<dbReference type="PROSITE" id="PS51755">
    <property type="entry name" value="OMPR_PHOB"/>
    <property type="match status" value="1"/>
</dbReference>
<evidence type="ECO:0000313" key="9">
    <source>
        <dbReference type="EMBL" id="MFC0080751.1"/>
    </source>
</evidence>
<evidence type="ECO:0000256" key="6">
    <source>
        <dbReference type="PROSITE-ProRule" id="PRU01091"/>
    </source>
</evidence>
<dbReference type="RefSeq" id="WP_248107474.1">
    <property type="nucleotide sequence ID" value="NZ_JAKHEX010000010.1"/>
</dbReference>
<organism evidence="9 10">
    <name type="scientific">Aciditerrimonas ferrireducens</name>
    <dbReference type="NCBI Taxonomy" id="667306"/>
    <lineage>
        <taxon>Bacteria</taxon>
        <taxon>Bacillati</taxon>
        <taxon>Actinomycetota</taxon>
        <taxon>Acidimicrobiia</taxon>
        <taxon>Acidimicrobiales</taxon>
        <taxon>Acidimicrobiaceae</taxon>
        <taxon>Aciditerrimonas</taxon>
    </lineage>
</organism>
<dbReference type="InterPro" id="IPR036388">
    <property type="entry name" value="WH-like_DNA-bd_sf"/>
</dbReference>
<dbReference type="InterPro" id="IPR039420">
    <property type="entry name" value="WalR-like"/>
</dbReference>
<dbReference type="SUPFAM" id="SSF46894">
    <property type="entry name" value="C-terminal effector domain of the bipartite response regulators"/>
    <property type="match status" value="1"/>
</dbReference>
<dbReference type="SUPFAM" id="SSF52172">
    <property type="entry name" value="CheY-like"/>
    <property type="match status" value="1"/>
</dbReference>
<dbReference type="SMART" id="SM00448">
    <property type="entry name" value="REC"/>
    <property type="match status" value="1"/>
</dbReference>
<evidence type="ECO:0000256" key="3">
    <source>
        <dbReference type="ARBA" id="ARBA00023125"/>
    </source>
</evidence>
<sequence length="265" mass="29047">MILQRRPGRAHLLVVDDEESYRTALEIGLGAEGYEVRTVEDGRSCLAAVEHEPVDLVVLDMMLPDLPGLEICRRLAATGLPVVVVSARCAEVDVVAGLEVGAADYLTKPFHLRELVARIEAVLRRTCSADRRCGVLASPGDPVPVGAAVVDVEELSPRVVQVGPIEVDLVSREVRLSGRPVALTRRELELVEILASPPGRLRSREELLARLWGDQELVDDRTLDAHMRRLRRKLEPDPANPRYLQTVRGVGFRLDEPDGSSALGA</sequence>
<name>A0ABV6BZ93_9ACTN</name>
<protein>
    <submittedName>
        <fullName evidence="9">Response regulator transcription factor</fullName>
    </submittedName>
</protein>
<comment type="caution">
    <text evidence="9">The sequence shown here is derived from an EMBL/GenBank/DDBJ whole genome shotgun (WGS) entry which is preliminary data.</text>
</comment>
<dbReference type="PROSITE" id="PS50110">
    <property type="entry name" value="RESPONSE_REGULATORY"/>
    <property type="match status" value="1"/>
</dbReference>
<dbReference type="Gene3D" id="6.10.250.690">
    <property type="match status" value="1"/>
</dbReference>
<keyword evidence="3 6" id="KW-0238">DNA-binding</keyword>
<evidence type="ECO:0000256" key="2">
    <source>
        <dbReference type="ARBA" id="ARBA00023015"/>
    </source>
</evidence>
<dbReference type="InterPro" id="IPR011006">
    <property type="entry name" value="CheY-like_superfamily"/>
</dbReference>
<keyword evidence="2" id="KW-0805">Transcription regulation</keyword>
<evidence type="ECO:0000313" key="10">
    <source>
        <dbReference type="Proteomes" id="UP001589788"/>
    </source>
</evidence>
<dbReference type="InterPro" id="IPR001789">
    <property type="entry name" value="Sig_transdc_resp-reg_receiver"/>
</dbReference>
<proteinExistence type="predicted"/>
<keyword evidence="10" id="KW-1185">Reference proteome</keyword>
<keyword evidence="4" id="KW-0804">Transcription</keyword>
<dbReference type="InterPro" id="IPR016032">
    <property type="entry name" value="Sig_transdc_resp-reg_C-effctor"/>
</dbReference>
<dbReference type="Pfam" id="PF00072">
    <property type="entry name" value="Response_reg"/>
    <property type="match status" value="1"/>
</dbReference>
<feature type="modified residue" description="4-aspartylphosphate" evidence="5">
    <location>
        <position position="60"/>
    </location>
</feature>
<accession>A0ABV6BZ93</accession>